<keyword evidence="4" id="KW-0677">Repeat</keyword>
<dbReference type="PANTHER" id="PTHR43790:SF9">
    <property type="entry name" value="GALACTOFURANOSE TRANSPORTER ATP-BINDING PROTEIN YTFR"/>
    <property type="match status" value="1"/>
</dbReference>
<comment type="caution">
    <text evidence="10">The sequence shown here is derived from an EMBL/GenBank/DDBJ whole genome shotgun (WGS) entry which is preliminary data.</text>
</comment>
<reference evidence="10 11" key="1">
    <citation type="submission" date="2018-05" db="EMBL/GenBank/DDBJ databases">
        <title>Genomic Encyclopedia of Type Strains, Phase IV (KMG-IV): sequencing the most valuable type-strain genomes for metagenomic binning, comparative biology and taxonomic classification.</title>
        <authorList>
            <person name="Goeker M."/>
        </authorList>
    </citation>
    <scope>NUCLEOTIDE SEQUENCE [LARGE SCALE GENOMIC DNA]</scope>
    <source>
        <strain evidence="10 11">DSM 24906</strain>
    </source>
</reference>
<dbReference type="Pfam" id="PF00005">
    <property type="entry name" value="ABC_tran"/>
    <property type="match status" value="2"/>
</dbReference>
<dbReference type="FunFam" id="3.40.50.300:FF:000127">
    <property type="entry name" value="Ribose import ATP-binding protein RbsA"/>
    <property type="match status" value="1"/>
</dbReference>
<comment type="subcellular location">
    <subcellularLocation>
        <location evidence="1">Cell membrane</location>
        <topology evidence="1">Peripheral membrane protein</topology>
    </subcellularLocation>
</comment>
<dbReference type="PANTHER" id="PTHR43790">
    <property type="entry name" value="CARBOHYDRATE TRANSPORT ATP-BINDING PROTEIN MG119-RELATED"/>
    <property type="match status" value="1"/>
</dbReference>
<dbReference type="InterPro" id="IPR050107">
    <property type="entry name" value="ABC_carbohydrate_import_ATPase"/>
</dbReference>
<evidence type="ECO:0000256" key="7">
    <source>
        <dbReference type="ARBA" id="ARBA00022967"/>
    </source>
</evidence>
<evidence type="ECO:0000256" key="6">
    <source>
        <dbReference type="ARBA" id="ARBA00022840"/>
    </source>
</evidence>
<feature type="domain" description="ABC transporter" evidence="9">
    <location>
        <begin position="6"/>
        <end position="241"/>
    </location>
</feature>
<keyword evidence="3" id="KW-1003">Cell membrane</keyword>
<sequence length="500" mass="56015">MQKTILSVKNISKNFPGVKALKKVSFDLKEGEIHALLGENGAGKSTLIKIIFGLIKKDEGKIIFKDQELKVLSPSKSYENGIVLIPQERTLLMHKSVAENIFLGLEPLKKGLISKSYMIKESSKLMKSFSMDIDPETIVSELSTGMQQTVEIMRAINRKAKIVIMDEPTGGLSAQEVKKLFEIIKTLKEKNISIIYISHRMEEIFKISERITILRDGENTGTFDTKSITKEKVIELMAGKKISSIQKNNLIIGETILELKDLSTIKLKKINFELRKGEILGIAGLLGSGRTEIFECIYGINKNYKGKIYINSEEYINPSINNSIMRGIGFVTEDRKRTGLSLKSSISKNITLPMSKEIFEKGIKKTKKIKKISSEYSQKVGLNTQNMSFISGNLSGGNQQKVLIARWLAKKSKILLLDEPTVGVDVNAKQEIHQLIRKYCSENNSAIVASSDFPELLDLCNRIIIISDGKIVKELENKNIDEKILLKYATSAGGEKYEKT</sequence>
<dbReference type="AlphaFoldDB" id="A0AA45C5M5"/>
<evidence type="ECO:0000256" key="3">
    <source>
        <dbReference type="ARBA" id="ARBA00022475"/>
    </source>
</evidence>
<keyword evidence="7" id="KW-1278">Translocase</keyword>
<evidence type="ECO:0000259" key="9">
    <source>
        <dbReference type="PROSITE" id="PS50893"/>
    </source>
</evidence>
<protein>
    <submittedName>
        <fullName evidence="10">Ribose transport system ATP-binding protein</fullName>
    </submittedName>
</protein>
<dbReference type="GO" id="GO:0005524">
    <property type="term" value="F:ATP binding"/>
    <property type="evidence" value="ECO:0007669"/>
    <property type="project" value="UniProtKB-KW"/>
</dbReference>
<dbReference type="EMBL" id="QGGI01000016">
    <property type="protein sequence ID" value="PWJ89023.1"/>
    <property type="molecule type" value="Genomic_DNA"/>
</dbReference>
<dbReference type="InterPro" id="IPR003593">
    <property type="entry name" value="AAA+_ATPase"/>
</dbReference>
<dbReference type="RefSeq" id="WP_109605646.1">
    <property type="nucleotide sequence ID" value="NZ_QGGI01000016.1"/>
</dbReference>
<dbReference type="Proteomes" id="UP000245921">
    <property type="component" value="Unassembled WGS sequence"/>
</dbReference>
<evidence type="ECO:0000256" key="8">
    <source>
        <dbReference type="ARBA" id="ARBA00023136"/>
    </source>
</evidence>
<name>A0AA45C5M5_9BACT</name>
<dbReference type="CDD" id="cd03216">
    <property type="entry name" value="ABC_Carb_Monos_I"/>
    <property type="match status" value="1"/>
</dbReference>
<evidence type="ECO:0000313" key="11">
    <source>
        <dbReference type="Proteomes" id="UP000245921"/>
    </source>
</evidence>
<evidence type="ECO:0000313" key="10">
    <source>
        <dbReference type="EMBL" id="PWJ89023.1"/>
    </source>
</evidence>
<dbReference type="InterPro" id="IPR003439">
    <property type="entry name" value="ABC_transporter-like_ATP-bd"/>
</dbReference>
<dbReference type="SMART" id="SM00382">
    <property type="entry name" value="AAA"/>
    <property type="match status" value="2"/>
</dbReference>
<dbReference type="InterPro" id="IPR017871">
    <property type="entry name" value="ABC_transporter-like_CS"/>
</dbReference>
<gene>
    <name evidence="10" type="ORF">C7380_11636</name>
</gene>
<evidence type="ECO:0000256" key="4">
    <source>
        <dbReference type="ARBA" id="ARBA00022737"/>
    </source>
</evidence>
<accession>A0AA45C5M5</accession>
<dbReference type="InterPro" id="IPR027417">
    <property type="entry name" value="P-loop_NTPase"/>
</dbReference>
<dbReference type="PROSITE" id="PS50893">
    <property type="entry name" value="ABC_TRANSPORTER_2"/>
    <property type="match status" value="2"/>
</dbReference>
<keyword evidence="5" id="KW-0547">Nucleotide-binding</keyword>
<dbReference type="PROSITE" id="PS00211">
    <property type="entry name" value="ABC_TRANSPORTER_1"/>
    <property type="match status" value="1"/>
</dbReference>
<organism evidence="10 11">
    <name type="scientific">Oceanotoga teriensis</name>
    <dbReference type="NCBI Taxonomy" id="515440"/>
    <lineage>
        <taxon>Bacteria</taxon>
        <taxon>Thermotogati</taxon>
        <taxon>Thermotogota</taxon>
        <taxon>Thermotogae</taxon>
        <taxon>Petrotogales</taxon>
        <taxon>Petrotogaceae</taxon>
        <taxon>Oceanotoga</taxon>
    </lineage>
</organism>
<evidence type="ECO:0000256" key="1">
    <source>
        <dbReference type="ARBA" id="ARBA00004202"/>
    </source>
</evidence>
<keyword evidence="8" id="KW-0472">Membrane</keyword>
<keyword evidence="2" id="KW-0813">Transport</keyword>
<dbReference type="CDD" id="cd03215">
    <property type="entry name" value="ABC_Carb_Monos_II"/>
    <property type="match status" value="1"/>
</dbReference>
<dbReference type="Gene3D" id="3.40.50.300">
    <property type="entry name" value="P-loop containing nucleotide triphosphate hydrolases"/>
    <property type="match status" value="2"/>
</dbReference>
<evidence type="ECO:0000256" key="5">
    <source>
        <dbReference type="ARBA" id="ARBA00022741"/>
    </source>
</evidence>
<dbReference type="SUPFAM" id="SSF52540">
    <property type="entry name" value="P-loop containing nucleoside triphosphate hydrolases"/>
    <property type="match status" value="2"/>
</dbReference>
<keyword evidence="6 10" id="KW-0067">ATP-binding</keyword>
<proteinExistence type="predicted"/>
<keyword evidence="11" id="KW-1185">Reference proteome</keyword>
<evidence type="ECO:0000256" key="2">
    <source>
        <dbReference type="ARBA" id="ARBA00022448"/>
    </source>
</evidence>
<dbReference type="GO" id="GO:0005886">
    <property type="term" value="C:plasma membrane"/>
    <property type="evidence" value="ECO:0007669"/>
    <property type="project" value="UniProtKB-SubCell"/>
</dbReference>
<dbReference type="GO" id="GO:0016887">
    <property type="term" value="F:ATP hydrolysis activity"/>
    <property type="evidence" value="ECO:0007669"/>
    <property type="project" value="InterPro"/>
</dbReference>
<feature type="domain" description="ABC transporter" evidence="9">
    <location>
        <begin position="245"/>
        <end position="493"/>
    </location>
</feature>